<accession>A0AA39N0C2</accession>
<evidence type="ECO:0000313" key="1">
    <source>
        <dbReference type="EMBL" id="KAK0452734.1"/>
    </source>
</evidence>
<sequence>MALDMVEAYLRVRGMVLSLDEHTWIPVILGEAFLQIRNLASIWHHPLKEHTWWLIHPRIMHVSSDPGTNQCEHDNMRSVPASKKGSIRMALCSTMYGSKAHDRVPVMWSMVQVFDRGDTECSDASEAGPRESRKKVEFLVHGVSDPPSELKGFPLVDLLNRFVDFSIPPPFFCKDFEGSGSLLARFWLVVVNLSWCLTLSP</sequence>
<dbReference type="AlphaFoldDB" id="A0AA39N0C2"/>
<dbReference type="EMBL" id="JAUEPS010000030">
    <property type="protein sequence ID" value="KAK0452734.1"/>
    <property type="molecule type" value="Genomic_DNA"/>
</dbReference>
<dbReference type="Proteomes" id="UP001175211">
    <property type="component" value="Unassembled WGS sequence"/>
</dbReference>
<dbReference type="GeneID" id="85353389"/>
<proteinExistence type="predicted"/>
<organism evidence="1 2">
    <name type="scientific">Armillaria tabescens</name>
    <name type="common">Ringless honey mushroom</name>
    <name type="synonym">Agaricus tabescens</name>
    <dbReference type="NCBI Taxonomy" id="1929756"/>
    <lineage>
        <taxon>Eukaryota</taxon>
        <taxon>Fungi</taxon>
        <taxon>Dikarya</taxon>
        <taxon>Basidiomycota</taxon>
        <taxon>Agaricomycotina</taxon>
        <taxon>Agaricomycetes</taxon>
        <taxon>Agaricomycetidae</taxon>
        <taxon>Agaricales</taxon>
        <taxon>Marasmiineae</taxon>
        <taxon>Physalacriaceae</taxon>
        <taxon>Desarmillaria</taxon>
    </lineage>
</organism>
<evidence type="ECO:0000313" key="2">
    <source>
        <dbReference type="Proteomes" id="UP001175211"/>
    </source>
</evidence>
<keyword evidence="2" id="KW-1185">Reference proteome</keyword>
<protein>
    <submittedName>
        <fullName evidence="1">Uncharacterized protein</fullName>
    </submittedName>
</protein>
<reference evidence="1" key="1">
    <citation type="submission" date="2023-06" db="EMBL/GenBank/DDBJ databases">
        <authorList>
            <consortium name="Lawrence Berkeley National Laboratory"/>
            <person name="Ahrendt S."/>
            <person name="Sahu N."/>
            <person name="Indic B."/>
            <person name="Wong-Bajracharya J."/>
            <person name="Merenyi Z."/>
            <person name="Ke H.-M."/>
            <person name="Monk M."/>
            <person name="Kocsube S."/>
            <person name="Drula E."/>
            <person name="Lipzen A."/>
            <person name="Balint B."/>
            <person name="Henrissat B."/>
            <person name="Andreopoulos B."/>
            <person name="Martin F.M."/>
            <person name="Harder C.B."/>
            <person name="Rigling D."/>
            <person name="Ford K.L."/>
            <person name="Foster G.D."/>
            <person name="Pangilinan J."/>
            <person name="Papanicolaou A."/>
            <person name="Barry K."/>
            <person name="LaButti K."/>
            <person name="Viragh M."/>
            <person name="Koriabine M."/>
            <person name="Yan M."/>
            <person name="Riley R."/>
            <person name="Champramary S."/>
            <person name="Plett K.L."/>
            <person name="Tsai I.J."/>
            <person name="Slot J."/>
            <person name="Sipos G."/>
            <person name="Plett J."/>
            <person name="Nagy L.G."/>
            <person name="Grigoriev I.V."/>
        </authorList>
    </citation>
    <scope>NUCLEOTIDE SEQUENCE</scope>
    <source>
        <strain evidence="1">CCBAS 213</strain>
    </source>
</reference>
<dbReference type="RefSeq" id="XP_060328070.1">
    <property type="nucleotide sequence ID" value="XM_060469841.1"/>
</dbReference>
<name>A0AA39N0C2_ARMTA</name>
<comment type="caution">
    <text evidence="1">The sequence shown here is derived from an EMBL/GenBank/DDBJ whole genome shotgun (WGS) entry which is preliminary data.</text>
</comment>
<gene>
    <name evidence="1" type="ORF">EV420DRAFT_1482042</name>
</gene>